<protein>
    <submittedName>
        <fullName evidence="1">11708_t:CDS:1</fullName>
    </submittedName>
</protein>
<name>A0A9W4SLW9_9GLOM</name>
<accession>A0A9W4SLW9</accession>
<keyword evidence="2" id="KW-1185">Reference proteome</keyword>
<proteinExistence type="predicted"/>
<dbReference type="AlphaFoldDB" id="A0A9W4SLW9"/>
<dbReference type="EMBL" id="CAMKVN010001160">
    <property type="protein sequence ID" value="CAI2174098.1"/>
    <property type="molecule type" value="Genomic_DNA"/>
</dbReference>
<reference evidence="1" key="1">
    <citation type="submission" date="2022-08" db="EMBL/GenBank/DDBJ databases">
        <authorList>
            <person name="Kallberg Y."/>
            <person name="Tangrot J."/>
            <person name="Rosling A."/>
        </authorList>
    </citation>
    <scope>NUCLEOTIDE SEQUENCE</scope>
    <source>
        <strain evidence="1">Wild A</strain>
    </source>
</reference>
<gene>
    <name evidence="1" type="ORF">FWILDA_LOCUS6420</name>
</gene>
<sequence>MERVSLPIIKEDEKLSKGEVETQMLDGNSILDLQSVSYSS</sequence>
<dbReference type="Proteomes" id="UP001153678">
    <property type="component" value="Unassembled WGS sequence"/>
</dbReference>
<evidence type="ECO:0000313" key="2">
    <source>
        <dbReference type="Proteomes" id="UP001153678"/>
    </source>
</evidence>
<organism evidence="1 2">
    <name type="scientific">Funneliformis geosporum</name>
    <dbReference type="NCBI Taxonomy" id="1117311"/>
    <lineage>
        <taxon>Eukaryota</taxon>
        <taxon>Fungi</taxon>
        <taxon>Fungi incertae sedis</taxon>
        <taxon>Mucoromycota</taxon>
        <taxon>Glomeromycotina</taxon>
        <taxon>Glomeromycetes</taxon>
        <taxon>Glomerales</taxon>
        <taxon>Glomeraceae</taxon>
        <taxon>Funneliformis</taxon>
    </lineage>
</organism>
<evidence type="ECO:0000313" key="1">
    <source>
        <dbReference type="EMBL" id="CAI2174098.1"/>
    </source>
</evidence>
<comment type="caution">
    <text evidence="1">The sequence shown here is derived from an EMBL/GenBank/DDBJ whole genome shotgun (WGS) entry which is preliminary data.</text>
</comment>